<evidence type="ECO:0000313" key="3">
    <source>
        <dbReference type="EMBL" id="VAW53744.1"/>
    </source>
</evidence>
<dbReference type="Pfam" id="PF13429">
    <property type="entry name" value="TPR_15"/>
    <property type="match status" value="1"/>
</dbReference>
<gene>
    <name evidence="3" type="ORF">MNBD_GAMMA05-1246</name>
</gene>
<dbReference type="InterPro" id="IPR014266">
    <property type="entry name" value="PEP-CTERM_TPR_PrsT"/>
</dbReference>
<dbReference type="InterPro" id="IPR051012">
    <property type="entry name" value="CellSynth/LPSAsmb/PSIAsmb"/>
</dbReference>
<sequence>MSKLFNVNQIIKPCSLIGLALLIAACDTGMNEQKTLEKARTYLSDGDPRAAVIELRNTLKQNRNNAEARYLFGMLSYNMGSFSNAEKELRRAEKAGWNQQETRLALAQVLATTKQFDKLLEEINDNEAWSNETRANILAFRAIADAGLNNIPQANATLDNAINLKADALHVLIIKAKFQLSSLRDGVVSNTLKQARSLYPDNSAILLLQAVQKIKDKQLVQAGDKFIEVMNRDPDKIISANGRRARVGLARIQLMANKYDAADATLKPLLQRSSNDPEVNYLVGLLAFSQKNYRRAEDHLREILTIAPKHRQTQQLMGKVKYTLQDFVQSTQHFTNYLDAIPDDVAVRQLLTQTYIILGKPELARRTLQKNLELNPDDPAALALLSQIEFNQENIEIGIQVLKKAIDITPNNLALRKQMVKAYITQDETELALEELKVLQSLSKNKNETNQLAIAAYMNAGQLDKALNIAQTMLKENPDNADIITLNATLQNNNGNEKQARILFNRALKLKPNHPTAIASLASIETKAGNSEKAITLYKRLVDTNQSDIMPMLALSKIAAKQDRTNDMLTWLEKARSTAPNESNARIILASYYLQNSQIKKANIYIQEALKISPEQTQVLALQGKILLAKKRYSEALPPLKRLINKLPDSTDAHILIGETFLRLGMADNARNHLEAILAKENTHILATILLVEAELIAGNFNKSLTYAKQLQTLQPEHYIGYMQEGDIWMAQKKYKEASIAFDKAWQHKQTAELAKKQYAALKPITSFDKAIKLLHIWRDAHPEDASIHFFLAVLYQTMNQNDNAIKAYENTLEYTPKNSAALNNLAWLYSLEGDTKAIDMAERAFRSSPEDPGIQDTYGWILVQQGQVDKGLRLIKQALYVAPNNMEIRYHYATALIQSGEKEQGKQVLINLLNEKKAFESKEKAIALLQSVS</sequence>
<evidence type="ECO:0000256" key="2">
    <source>
        <dbReference type="ARBA" id="ARBA00022803"/>
    </source>
</evidence>
<dbReference type="NCBIfam" id="TIGR02917">
    <property type="entry name" value="PEP_TPR_lipo"/>
    <property type="match status" value="1"/>
</dbReference>
<organism evidence="3">
    <name type="scientific">hydrothermal vent metagenome</name>
    <dbReference type="NCBI Taxonomy" id="652676"/>
    <lineage>
        <taxon>unclassified sequences</taxon>
        <taxon>metagenomes</taxon>
        <taxon>ecological metagenomes</taxon>
    </lineage>
</organism>
<dbReference type="PROSITE" id="PS50005">
    <property type="entry name" value="TPR"/>
    <property type="match status" value="5"/>
</dbReference>
<name>A0A3B0XCK3_9ZZZZ</name>
<evidence type="ECO:0000256" key="1">
    <source>
        <dbReference type="ARBA" id="ARBA00022737"/>
    </source>
</evidence>
<dbReference type="Gene3D" id="1.25.40.10">
    <property type="entry name" value="Tetratricopeptide repeat domain"/>
    <property type="match status" value="4"/>
</dbReference>
<protein>
    <submittedName>
        <fullName evidence="3">Uncharacterized protein</fullName>
    </submittedName>
</protein>
<proteinExistence type="predicted"/>
<dbReference type="InterPro" id="IPR011990">
    <property type="entry name" value="TPR-like_helical_dom_sf"/>
</dbReference>
<keyword evidence="2" id="KW-0802">TPR repeat</keyword>
<reference evidence="3" key="1">
    <citation type="submission" date="2018-06" db="EMBL/GenBank/DDBJ databases">
        <authorList>
            <person name="Zhirakovskaya E."/>
        </authorList>
    </citation>
    <scope>NUCLEOTIDE SEQUENCE</scope>
</reference>
<accession>A0A3B0XCK3</accession>
<dbReference type="PANTHER" id="PTHR45586">
    <property type="entry name" value="TPR REPEAT-CONTAINING PROTEIN PA4667"/>
    <property type="match status" value="1"/>
</dbReference>
<dbReference type="SUPFAM" id="SSF48452">
    <property type="entry name" value="TPR-like"/>
    <property type="match status" value="4"/>
</dbReference>
<dbReference type="EMBL" id="UOFE01000035">
    <property type="protein sequence ID" value="VAW53744.1"/>
    <property type="molecule type" value="Genomic_DNA"/>
</dbReference>
<dbReference type="SMART" id="SM00028">
    <property type="entry name" value="TPR"/>
    <property type="match status" value="16"/>
</dbReference>
<dbReference type="Pfam" id="PF13432">
    <property type="entry name" value="TPR_16"/>
    <property type="match status" value="2"/>
</dbReference>
<dbReference type="Pfam" id="PF14559">
    <property type="entry name" value="TPR_19"/>
    <property type="match status" value="3"/>
</dbReference>
<dbReference type="PANTHER" id="PTHR45586:SF1">
    <property type="entry name" value="LIPOPOLYSACCHARIDE ASSEMBLY PROTEIN B"/>
    <property type="match status" value="1"/>
</dbReference>
<keyword evidence="1" id="KW-0677">Repeat</keyword>
<dbReference type="InterPro" id="IPR019734">
    <property type="entry name" value="TPR_rpt"/>
</dbReference>
<dbReference type="PROSITE" id="PS51257">
    <property type="entry name" value="PROKAR_LIPOPROTEIN"/>
    <property type="match status" value="1"/>
</dbReference>
<dbReference type="AlphaFoldDB" id="A0A3B0XCK3"/>